<feature type="region of interest" description="Disordered" evidence="1">
    <location>
        <begin position="1"/>
        <end position="29"/>
    </location>
</feature>
<evidence type="ECO:0000313" key="3">
    <source>
        <dbReference type="Proteomes" id="UP000032180"/>
    </source>
</evidence>
<dbReference type="HOGENOM" id="CLU_1423429_0_0_1"/>
<dbReference type="PROSITE" id="PS51257">
    <property type="entry name" value="PROKAR_LIPOPROTEIN"/>
    <property type="match status" value="1"/>
</dbReference>
<organism evidence="2 3">
    <name type="scientific">Leersia perrieri</name>
    <dbReference type="NCBI Taxonomy" id="77586"/>
    <lineage>
        <taxon>Eukaryota</taxon>
        <taxon>Viridiplantae</taxon>
        <taxon>Streptophyta</taxon>
        <taxon>Embryophyta</taxon>
        <taxon>Tracheophyta</taxon>
        <taxon>Spermatophyta</taxon>
        <taxon>Magnoliopsida</taxon>
        <taxon>Liliopsida</taxon>
        <taxon>Poales</taxon>
        <taxon>Poaceae</taxon>
        <taxon>BOP clade</taxon>
        <taxon>Oryzoideae</taxon>
        <taxon>Oryzeae</taxon>
        <taxon>Oryzinae</taxon>
        <taxon>Leersia</taxon>
    </lineage>
</organism>
<name>A0A0D9XW60_9ORYZ</name>
<evidence type="ECO:0000256" key="1">
    <source>
        <dbReference type="SAM" id="MobiDB-lite"/>
    </source>
</evidence>
<accession>A0A0D9XW60</accession>
<evidence type="ECO:0000313" key="2">
    <source>
        <dbReference type="EnsemblPlants" id="LPERR12G00700.1"/>
    </source>
</evidence>
<dbReference type="Gramene" id="LPERR12G00700.1">
    <property type="protein sequence ID" value="LPERR12G00700.1"/>
    <property type="gene ID" value="LPERR12G00700"/>
</dbReference>
<proteinExistence type="predicted"/>
<protein>
    <submittedName>
        <fullName evidence="2">Uncharacterized protein</fullName>
    </submittedName>
</protein>
<reference evidence="2 3" key="1">
    <citation type="submission" date="2012-08" db="EMBL/GenBank/DDBJ databases">
        <title>Oryza genome evolution.</title>
        <authorList>
            <person name="Wing R.A."/>
        </authorList>
    </citation>
    <scope>NUCLEOTIDE SEQUENCE</scope>
</reference>
<sequence>MYKYRISLSKSTEKKRDKNPQFWSPSHSLSSGGCFGGKGGLVAGGEKRAGDLDAEACIPYGEILVLGREDHLLRVLHHRPHRPLHQRGARAQLRHLQRPQRVPGVHPRRQPTLARSPEVRHVVLVAGDQQRVQLPLLLRARRQRARVEEGEEVGELVVAQLREGDRLAGGGLVFVVAGEDVTEHLRPGRLL</sequence>
<reference evidence="3" key="2">
    <citation type="submission" date="2013-12" db="EMBL/GenBank/DDBJ databases">
        <authorList>
            <person name="Yu Y."/>
            <person name="Lee S."/>
            <person name="de Baynast K."/>
            <person name="Wissotski M."/>
            <person name="Liu L."/>
            <person name="Talag J."/>
            <person name="Goicoechea J."/>
            <person name="Angelova A."/>
            <person name="Jetty R."/>
            <person name="Kudrna D."/>
            <person name="Golser W."/>
            <person name="Rivera L."/>
            <person name="Zhang J."/>
            <person name="Wing R."/>
        </authorList>
    </citation>
    <scope>NUCLEOTIDE SEQUENCE</scope>
</reference>
<dbReference type="AlphaFoldDB" id="A0A0D9XW60"/>
<keyword evidence="3" id="KW-1185">Reference proteome</keyword>
<dbReference type="EnsemblPlants" id="LPERR12G00700.1">
    <property type="protein sequence ID" value="LPERR12G00700.1"/>
    <property type="gene ID" value="LPERR12G00700"/>
</dbReference>
<reference evidence="2" key="3">
    <citation type="submission" date="2015-04" db="UniProtKB">
        <authorList>
            <consortium name="EnsemblPlants"/>
        </authorList>
    </citation>
    <scope>IDENTIFICATION</scope>
</reference>
<dbReference type="Proteomes" id="UP000032180">
    <property type="component" value="Chromosome 12"/>
</dbReference>